<feature type="transmembrane region" description="Helical" evidence="2">
    <location>
        <begin position="219"/>
        <end position="238"/>
    </location>
</feature>
<feature type="domain" description="DUF7978" evidence="3">
    <location>
        <begin position="21"/>
        <end position="240"/>
    </location>
</feature>
<keyword evidence="2" id="KW-0812">Transmembrane</keyword>
<organism evidence="4 5">
    <name type="scientific">Natrinema saccharevitans</name>
    <dbReference type="NCBI Taxonomy" id="301967"/>
    <lineage>
        <taxon>Archaea</taxon>
        <taxon>Methanobacteriati</taxon>
        <taxon>Methanobacteriota</taxon>
        <taxon>Stenosarchaea group</taxon>
        <taxon>Halobacteria</taxon>
        <taxon>Halobacteriales</taxon>
        <taxon>Natrialbaceae</taxon>
        <taxon>Natrinema</taxon>
    </lineage>
</organism>
<evidence type="ECO:0000256" key="1">
    <source>
        <dbReference type="SAM" id="MobiDB-lite"/>
    </source>
</evidence>
<feature type="transmembrane region" description="Helical" evidence="2">
    <location>
        <begin position="33"/>
        <end position="53"/>
    </location>
</feature>
<feature type="transmembrane region" description="Helical" evidence="2">
    <location>
        <begin position="117"/>
        <end position="139"/>
    </location>
</feature>
<accession>A0A1S8B098</accession>
<evidence type="ECO:0000256" key="2">
    <source>
        <dbReference type="SAM" id="Phobius"/>
    </source>
</evidence>
<dbReference type="EMBL" id="LWLN01000001">
    <property type="protein sequence ID" value="OLZ42460.1"/>
    <property type="molecule type" value="Genomic_DNA"/>
</dbReference>
<gene>
    <name evidence="4" type="ORF">A6E15_16480</name>
</gene>
<dbReference type="RefSeq" id="WP_076147899.1">
    <property type="nucleotide sequence ID" value="NZ_LWLN01000001.1"/>
</dbReference>
<feature type="region of interest" description="Disordered" evidence="1">
    <location>
        <begin position="1"/>
        <end position="25"/>
    </location>
</feature>
<dbReference type="InterPro" id="IPR058284">
    <property type="entry name" value="DUF7978"/>
</dbReference>
<evidence type="ECO:0000313" key="4">
    <source>
        <dbReference type="EMBL" id="OLZ42460.1"/>
    </source>
</evidence>
<keyword evidence="5" id="KW-1185">Reference proteome</keyword>
<sequence length="256" mass="26638">MSDGKQLDYEDESDVQRQVPQDGGSDLPVKEGAVFGAIAVVATYLTHLFLTMIASARTMPEVNTTGDSPVMTDLVGSWIAAGWSYLGMFGVGFEANGESIVLGNIPNNAAALTNTPFLFSGVILFAVTVGTVMAAGYGIARYTDADGPVEAAKAGITVVPPYLVFAALAAFVMTTTFSDYATVMSALEAVPVLESDQFIDAQEQTVTSDIEVGPSTSDAILFAGIVFPAVFAIVGALITQGEDIIDAAIAKVDEQT</sequence>
<dbReference type="AlphaFoldDB" id="A0A1S8B098"/>
<keyword evidence="2" id="KW-0472">Membrane</keyword>
<name>A0A1S8B098_9EURY</name>
<protein>
    <recommendedName>
        <fullName evidence="3">DUF7978 domain-containing protein</fullName>
    </recommendedName>
</protein>
<dbReference type="Pfam" id="PF25933">
    <property type="entry name" value="DUF7978"/>
    <property type="match status" value="1"/>
</dbReference>
<dbReference type="STRING" id="301967.A6E15_16480"/>
<reference evidence="5" key="1">
    <citation type="submission" date="2016-04" db="EMBL/GenBank/DDBJ databases">
        <authorList>
            <person name="Chen S.-C."/>
            <person name="Lai M.-C."/>
        </authorList>
    </citation>
    <scope>NUCLEOTIDE SEQUENCE [LARGE SCALE GENOMIC DNA]</scope>
    <source>
        <strain evidence="5">AB14</strain>
    </source>
</reference>
<comment type="caution">
    <text evidence="4">The sequence shown here is derived from an EMBL/GenBank/DDBJ whole genome shotgun (WGS) entry which is preliminary data.</text>
</comment>
<evidence type="ECO:0000313" key="5">
    <source>
        <dbReference type="Proteomes" id="UP000189370"/>
    </source>
</evidence>
<dbReference type="Proteomes" id="UP000189370">
    <property type="component" value="Unassembled WGS sequence"/>
</dbReference>
<keyword evidence="2" id="KW-1133">Transmembrane helix</keyword>
<feature type="transmembrane region" description="Helical" evidence="2">
    <location>
        <begin position="151"/>
        <end position="173"/>
    </location>
</feature>
<feature type="transmembrane region" description="Helical" evidence="2">
    <location>
        <begin position="74"/>
        <end position="93"/>
    </location>
</feature>
<proteinExistence type="predicted"/>
<dbReference type="OrthoDB" id="187103at2157"/>
<evidence type="ECO:0000259" key="3">
    <source>
        <dbReference type="Pfam" id="PF25933"/>
    </source>
</evidence>